<keyword evidence="1" id="KW-0689">Ribosomal protein</keyword>
<name>A0A8J6GN75_MICOH</name>
<dbReference type="Proteomes" id="UP000710432">
    <property type="component" value="Unassembled WGS sequence"/>
</dbReference>
<dbReference type="AlphaFoldDB" id="A0A8J6GN75"/>
<evidence type="ECO:0000313" key="2">
    <source>
        <dbReference type="Proteomes" id="UP000710432"/>
    </source>
</evidence>
<keyword evidence="1" id="KW-0687">Ribonucleoprotein</keyword>
<sequence>MDDYSTVALTKASSSVNPLHFMHSSTSCDHETEGSSTLNRPNLRLLYQVVRAALMEMITVMLAAGVSSVCLQIGYPTADLESHSIINTSRSCLCLWRMSLPSHLLKKAKAFLTDAPVFMATAAVAAFTATVPDATAALAKSEAKENLELSVEGIEFGSFD</sequence>
<dbReference type="GO" id="GO:0005840">
    <property type="term" value="C:ribosome"/>
    <property type="evidence" value="ECO:0007669"/>
    <property type="project" value="UniProtKB-KW"/>
</dbReference>
<protein>
    <submittedName>
        <fullName evidence="1">60S acidic ribosomal protein P0</fullName>
    </submittedName>
</protein>
<reference evidence="1" key="1">
    <citation type="submission" date="2020-03" db="EMBL/GenBank/DDBJ databases">
        <title>Studies in the Genomics of Life Span.</title>
        <authorList>
            <person name="Glass D."/>
        </authorList>
    </citation>
    <scope>NUCLEOTIDE SEQUENCE</scope>
    <source>
        <strain evidence="1">LTLLF</strain>
        <tissue evidence="1">Muscle</tissue>
    </source>
</reference>
<comment type="caution">
    <text evidence="1">The sequence shown here is derived from an EMBL/GenBank/DDBJ whole genome shotgun (WGS) entry which is preliminary data.</text>
</comment>
<evidence type="ECO:0000313" key="1">
    <source>
        <dbReference type="EMBL" id="KAH0513407.1"/>
    </source>
</evidence>
<organism evidence="1 2">
    <name type="scientific">Microtus ochrogaster</name>
    <name type="common">Prairie vole</name>
    <dbReference type="NCBI Taxonomy" id="79684"/>
    <lineage>
        <taxon>Eukaryota</taxon>
        <taxon>Metazoa</taxon>
        <taxon>Chordata</taxon>
        <taxon>Craniata</taxon>
        <taxon>Vertebrata</taxon>
        <taxon>Euteleostomi</taxon>
        <taxon>Mammalia</taxon>
        <taxon>Eutheria</taxon>
        <taxon>Euarchontoglires</taxon>
        <taxon>Glires</taxon>
        <taxon>Rodentia</taxon>
        <taxon>Myomorpha</taxon>
        <taxon>Muroidea</taxon>
        <taxon>Cricetidae</taxon>
        <taxon>Arvicolinae</taxon>
        <taxon>Microtus</taxon>
    </lineage>
</organism>
<proteinExistence type="predicted"/>
<gene>
    <name evidence="1" type="ORF">LTLLF_140355</name>
</gene>
<accession>A0A8J6GN75</accession>
<dbReference type="EMBL" id="JAATJU010021546">
    <property type="protein sequence ID" value="KAH0513407.1"/>
    <property type="molecule type" value="Genomic_DNA"/>
</dbReference>